<name>A0AA40EIX6_9PEZI</name>
<accession>A0AA40EIX6</accession>
<reference evidence="3" key="1">
    <citation type="submission" date="2023-06" db="EMBL/GenBank/DDBJ databases">
        <title>Genome-scale phylogeny and comparative genomics of the fungal order Sordariales.</title>
        <authorList>
            <consortium name="Lawrence Berkeley National Laboratory"/>
            <person name="Hensen N."/>
            <person name="Bonometti L."/>
            <person name="Westerberg I."/>
            <person name="Brannstrom I.O."/>
            <person name="Guillou S."/>
            <person name="Cros-Aarteil S."/>
            <person name="Calhoun S."/>
            <person name="Haridas S."/>
            <person name="Kuo A."/>
            <person name="Mondo S."/>
            <person name="Pangilinan J."/>
            <person name="Riley R."/>
            <person name="LaButti K."/>
            <person name="Andreopoulos B."/>
            <person name="Lipzen A."/>
            <person name="Chen C."/>
            <person name="Yanf M."/>
            <person name="Daum C."/>
            <person name="Ng V."/>
            <person name="Clum A."/>
            <person name="Steindorff A."/>
            <person name="Ohm R."/>
            <person name="Martin F."/>
            <person name="Silar P."/>
            <person name="Natvig D."/>
            <person name="Lalanne C."/>
            <person name="Gautier V."/>
            <person name="Ament-velasquez S.L."/>
            <person name="Kruys A."/>
            <person name="Hutchinson M.I."/>
            <person name="Powell A.J."/>
            <person name="Barry K."/>
            <person name="Miller A.N."/>
            <person name="Grigoriev I.V."/>
            <person name="Debuchy R."/>
            <person name="Gladieux P."/>
            <person name="Thoren M.H."/>
            <person name="Johannesson H."/>
        </authorList>
    </citation>
    <scope>NUCLEOTIDE SEQUENCE</scope>
    <source>
        <strain evidence="3">SMH3187-1</strain>
    </source>
</reference>
<feature type="region of interest" description="Disordered" evidence="1">
    <location>
        <begin position="480"/>
        <end position="513"/>
    </location>
</feature>
<dbReference type="InterPro" id="IPR003615">
    <property type="entry name" value="HNH_nuc"/>
</dbReference>
<feature type="domain" description="HNH nuclease" evidence="2">
    <location>
        <begin position="256"/>
        <end position="326"/>
    </location>
</feature>
<evidence type="ECO:0000256" key="1">
    <source>
        <dbReference type="SAM" id="MobiDB-lite"/>
    </source>
</evidence>
<proteinExistence type="predicted"/>
<feature type="compositionally biased region" description="Polar residues" evidence="1">
    <location>
        <begin position="501"/>
        <end position="513"/>
    </location>
</feature>
<evidence type="ECO:0000313" key="3">
    <source>
        <dbReference type="EMBL" id="KAK0740164.1"/>
    </source>
</evidence>
<dbReference type="Pfam" id="PF13391">
    <property type="entry name" value="HNH_2"/>
    <property type="match status" value="1"/>
</dbReference>
<feature type="compositionally biased region" description="Acidic residues" evidence="1">
    <location>
        <begin position="486"/>
        <end position="499"/>
    </location>
</feature>
<dbReference type="AlphaFoldDB" id="A0AA40EIX6"/>
<protein>
    <recommendedName>
        <fullName evidence="2">HNH nuclease domain-containing protein</fullName>
    </recommendedName>
</protein>
<dbReference type="EMBL" id="JAUKUD010000006">
    <property type="protein sequence ID" value="KAK0740164.1"/>
    <property type="molecule type" value="Genomic_DNA"/>
</dbReference>
<feature type="region of interest" description="Disordered" evidence="1">
    <location>
        <begin position="46"/>
        <end position="74"/>
    </location>
</feature>
<sequence length="513" mass="57665">MSASNKKRGAPEPERGTSTRNTKRQSYGPSAIVSRYYSTESIDWAYNPPRSAESLETGSISSPLTDPPKSSPVLPVLQDVKMSNTLPLVEVHPPPRSAESLEAGPITSPLTEPPASSPILPTQDSEMTQSTLPETEWKLKLRFAAYLQERLSTTFTPTIKEAESLRKANRPLWSLRALAMDPESIIEGLNLQKMREWTAGGLDLQSFFDAEVMTPLVASLHLLRKGWYNENAEATKRSSEDIKAQPEVKGWYNNTCVLCGGQLVTQGAHIIDVAAQKQTKPLDVWRILRMFWPLEKLAALDMKEDRNILPLSPTAHALWDLHEFGLRPVKHSTDPDHILFLQVVVFKELHVEIGFSSNRPKGGFSIELADIREDPPKLLRHGDVYKLVTTDPEQRPLPRFHYLQLRYAAQTIIAAQKAAGAIRTLFGGPPPDSTIGPELEDVRVPSQWQEDLDEAKRLGVLDFTSQSKWERAILESEYRKAHAWSEDEDIENESTEEENVQPRNSSMRQVKGE</sequence>
<feature type="compositionally biased region" description="Polar residues" evidence="1">
    <location>
        <begin position="18"/>
        <end position="28"/>
    </location>
</feature>
<evidence type="ECO:0000259" key="2">
    <source>
        <dbReference type="Pfam" id="PF13391"/>
    </source>
</evidence>
<feature type="region of interest" description="Disordered" evidence="1">
    <location>
        <begin position="1"/>
        <end position="32"/>
    </location>
</feature>
<comment type="caution">
    <text evidence="3">The sequence shown here is derived from an EMBL/GenBank/DDBJ whole genome shotgun (WGS) entry which is preliminary data.</text>
</comment>
<gene>
    <name evidence="3" type="ORF">B0T18DRAFT_203159</name>
</gene>
<feature type="region of interest" description="Disordered" evidence="1">
    <location>
        <begin position="92"/>
        <end position="125"/>
    </location>
</feature>
<keyword evidence="4" id="KW-1185">Reference proteome</keyword>
<organism evidence="3 4">
    <name type="scientific">Schizothecium vesticola</name>
    <dbReference type="NCBI Taxonomy" id="314040"/>
    <lineage>
        <taxon>Eukaryota</taxon>
        <taxon>Fungi</taxon>
        <taxon>Dikarya</taxon>
        <taxon>Ascomycota</taxon>
        <taxon>Pezizomycotina</taxon>
        <taxon>Sordariomycetes</taxon>
        <taxon>Sordariomycetidae</taxon>
        <taxon>Sordariales</taxon>
        <taxon>Schizotheciaceae</taxon>
        <taxon>Schizothecium</taxon>
    </lineage>
</organism>
<feature type="compositionally biased region" description="Polar residues" evidence="1">
    <location>
        <begin position="54"/>
        <end position="64"/>
    </location>
</feature>
<evidence type="ECO:0000313" key="4">
    <source>
        <dbReference type="Proteomes" id="UP001172155"/>
    </source>
</evidence>
<dbReference type="Proteomes" id="UP001172155">
    <property type="component" value="Unassembled WGS sequence"/>
</dbReference>